<dbReference type="InterPro" id="IPR006219">
    <property type="entry name" value="DAHP_synth_1"/>
</dbReference>
<dbReference type="InterPro" id="IPR006218">
    <property type="entry name" value="DAHP1/KDSA"/>
</dbReference>
<evidence type="ECO:0000313" key="10">
    <source>
        <dbReference type="Proteomes" id="UP000237144"/>
    </source>
</evidence>
<name>A0A2S5B023_9BASI</name>
<evidence type="ECO:0000256" key="7">
    <source>
        <dbReference type="SAM" id="MobiDB-lite"/>
    </source>
</evidence>
<feature type="region of interest" description="Disordered" evidence="7">
    <location>
        <begin position="384"/>
        <end position="425"/>
    </location>
</feature>
<dbReference type="FunFam" id="3.20.20.70:FF:000005">
    <property type="entry name" value="Phospho-2-dehydro-3-deoxyheptonate aldolase"/>
    <property type="match status" value="1"/>
</dbReference>
<feature type="compositionally biased region" description="Basic and acidic residues" evidence="7">
    <location>
        <begin position="384"/>
        <end position="396"/>
    </location>
</feature>
<reference evidence="9 10" key="1">
    <citation type="journal article" date="2018" name="Front. Microbiol.">
        <title>Prospects for Fungal Bioremediation of Acidic Radioactive Waste Sites: Characterization and Genome Sequence of Rhodotorula taiwanensis MD1149.</title>
        <authorList>
            <person name="Tkavc R."/>
            <person name="Matrosova V.Y."/>
            <person name="Grichenko O.E."/>
            <person name="Gostincar C."/>
            <person name="Volpe R.P."/>
            <person name="Klimenkova P."/>
            <person name="Gaidamakova E.K."/>
            <person name="Zhou C.E."/>
            <person name="Stewart B.J."/>
            <person name="Lyman M.G."/>
            <person name="Malfatti S.A."/>
            <person name="Rubinfeld B."/>
            <person name="Courtot M."/>
            <person name="Singh J."/>
            <person name="Dalgard C.L."/>
            <person name="Hamilton T."/>
            <person name="Frey K.G."/>
            <person name="Gunde-Cimerman N."/>
            <person name="Dugan L."/>
            <person name="Daly M.J."/>
        </authorList>
    </citation>
    <scope>NUCLEOTIDE SEQUENCE [LARGE SCALE GENOMIC DNA]</scope>
    <source>
        <strain evidence="9 10">MD1149</strain>
    </source>
</reference>
<evidence type="ECO:0000256" key="4">
    <source>
        <dbReference type="ARBA" id="ARBA00022679"/>
    </source>
</evidence>
<dbReference type="GO" id="GO:0003849">
    <property type="term" value="F:3-deoxy-7-phosphoheptulonate synthase activity"/>
    <property type="evidence" value="ECO:0007669"/>
    <property type="project" value="UniProtKB-EC"/>
</dbReference>
<dbReference type="GO" id="GO:0005737">
    <property type="term" value="C:cytoplasm"/>
    <property type="evidence" value="ECO:0007669"/>
    <property type="project" value="TreeGrafter"/>
</dbReference>
<dbReference type="NCBIfam" id="NF009395">
    <property type="entry name" value="PRK12755.1"/>
    <property type="match status" value="1"/>
</dbReference>
<keyword evidence="5" id="KW-0057">Aromatic amino acid biosynthesis</keyword>
<dbReference type="EC" id="2.5.1.54" evidence="2"/>
<dbReference type="PANTHER" id="PTHR21225">
    <property type="entry name" value="PHOSPHO-2-DEHYDRO-3-DEOXYHEPTONATE ALDOLASE DAHP SYNTHETASE"/>
    <property type="match status" value="1"/>
</dbReference>
<dbReference type="Gene3D" id="3.20.20.70">
    <property type="entry name" value="Aldolase class I"/>
    <property type="match status" value="1"/>
</dbReference>
<dbReference type="AlphaFoldDB" id="A0A2S5B023"/>
<dbReference type="GO" id="GO:0008652">
    <property type="term" value="P:amino acid biosynthetic process"/>
    <property type="evidence" value="ECO:0007669"/>
    <property type="project" value="UniProtKB-KW"/>
</dbReference>
<comment type="similarity">
    <text evidence="1">Belongs to the class-I DAHP synthase family.</text>
</comment>
<evidence type="ECO:0000256" key="5">
    <source>
        <dbReference type="ARBA" id="ARBA00023141"/>
    </source>
</evidence>
<dbReference type="InterPro" id="IPR013785">
    <property type="entry name" value="Aldolase_TIM"/>
</dbReference>
<evidence type="ECO:0000313" key="9">
    <source>
        <dbReference type="EMBL" id="POY70127.1"/>
    </source>
</evidence>
<dbReference type="EMBL" id="PJQD01000145">
    <property type="protein sequence ID" value="POY70127.1"/>
    <property type="molecule type" value="Genomic_DNA"/>
</dbReference>
<evidence type="ECO:0000259" key="8">
    <source>
        <dbReference type="Pfam" id="PF00793"/>
    </source>
</evidence>
<evidence type="ECO:0000256" key="1">
    <source>
        <dbReference type="ARBA" id="ARBA00007985"/>
    </source>
</evidence>
<feature type="domain" description="DAHP synthetase I/KDSA" evidence="8">
    <location>
        <begin position="59"/>
        <end position="371"/>
    </location>
</feature>
<accession>A0A2S5B023</accession>
<dbReference type="SUPFAM" id="SSF51569">
    <property type="entry name" value="Aldolase"/>
    <property type="match status" value="1"/>
</dbReference>
<dbReference type="STRING" id="741276.A0A2S5B023"/>
<organism evidence="9 10">
    <name type="scientific">Rhodotorula taiwanensis</name>
    <dbReference type="NCBI Taxonomy" id="741276"/>
    <lineage>
        <taxon>Eukaryota</taxon>
        <taxon>Fungi</taxon>
        <taxon>Dikarya</taxon>
        <taxon>Basidiomycota</taxon>
        <taxon>Pucciniomycotina</taxon>
        <taxon>Microbotryomycetes</taxon>
        <taxon>Sporidiobolales</taxon>
        <taxon>Sporidiobolaceae</taxon>
        <taxon>Rhodotorula</taxon>
    </lineage>
</organism>
<dbReference type="OrthoDB" id="4699125at2759"/>
<dbReference type="PANTHER" id="PTHR21225:SF20">
    <property type="entry name" value="PHOSPHO-2-DEHYDRO-3-DEOXYHEPTONATE ALDOLASE"/>
    <property type="match status" value="1"/>
</dbReference>
<keyword evidence="3" id="KW-0028">Amino-acid biosynthesis</keyword>
<protein>
    <recommendedName>
        <fullName evidence="2">3-deoxy-7-phosphoheptulonate synthase</fullName>
        <ecNumber evidence="2">2.5.1.54</ecNumber>
    </recommendedName>
</protein>
<evidence type="ECO:0000256" key="2">
    <source>
        <dbReference type="ARBA" id="ARBA00012694"/>
    </source>
</evidence>
<proteinExistence type="inferred from homology"/>
<keyword evidence="10" id="KW-1185">Reference proteome</keyword>
<keyword evidence="4 9" id="KW-0808">Transferase</keyword>
<dbReference type="Pfam" id="PF00793">
    <property type="entry name" value="DAHP_synth_1"/>
    <property type="match status" value="1"/>
</dbReference>
<comment type="caution">
    <text evidence="9">The sequence shown here is derived from an EMBL/GenBank/DDBJ whole genome shotgun (WGS) entry which is preliminary data.</text>
</comment>
<sequence length="425" mass="46257">MRPDGTQTPQANARTALNDLDDRRIRNIRPLIPPQILMEDYPLGLRAAATVLEGRKAGEEIVKGEDDRLLVVVGPCSIHDVRAAIEYAKLLKEYADQCSEDLLIVMRVYFEKPRTTVGWKGLINDPQLNGTYQINKGLRLARGLLLEVANIGLPSACELLDTISPQYIADLVSWGAIGARTTESQVHRELASGMSMPIGFKNGTDGSLQIAIDAIGSASSSHAFLSVTKQGISAIVETEGNPACHVILRGANSGPNYEVEHVKKAAEGLKKAGVSTRVMIDWSDMSELIWVRMTYSSHGNSKKKHENQVLVAEDVARQLSSPETADNIMGVMIESNLVEGKQSIPASGPQTLTYGQSVTDACIDWNTTVKVLNKLREGVQARRKLQGEGKARRGIDNRALATPGERNGSVDGRKDFNDTSLFQTS</sequence>
<dbReference type="NCBIfam" id="TIGR00034">
    <property type="entry name" value="aroFGH"/>
    <property type="match status" value="1"/>
</dbReference>
<dbReference type="GO" id="GO:0009073">
    <property type="term" value="P:aromatic amino acid family biosynthetic process"/>
    <property type="evidence" value="ECO:0007669"/>
    <property type="project" value="UniProtKB-KW"/>
</dbReference>
<gene>
    <name evidence="9" type="ORF">BMF94_6901</name>
</gene>
<evidence type="ECO:0000256" key="3">
    <source>
        <dbReference type="ARBA" id="ARBA00022605"/>
    </source>
</evidence>
<comment type="catalytic activity">
    <reaction evidence="6">
        <text>D-erythrose 4-phosphate + phosphoenolpyruvate + H2O = 7-phospho-2-dehydro-3-deoxy-D-arabino-heptonate + phosphate</text>
        <dbReference type="Rhea" id="RHEA:14717"/>
        <dbReference type="ChEBI" id="CHEBI:15377"/>
        <dbReference type="ChEBI" id="CHEBI:16897"/>
        <dbReference type="ChEBI" id="CHEBI:43474"/>
        <dbReference type="ChEBI" id="CHEBI:58394"/>
        <dbReference type="ChEBI" id="CHEBI:58702"/>
        <dbReference type="EC" id="2.5.1.54"/>
    </reaction>
</comment>
<evidence type="ECO:0000256" key="6">
    <source>
        <dbReference type="ARBA" id="ARBA00047508"/>
    </source>
</evidence>
<dbReference type="Proteomes" id="UP000237144">
    <property type="component" value="Unassembled WGS sequence"/>
</dbReference>